<evidence type="ECO:0000256" key="2">
    <source>
        <dbReference type="PROSITE-ProRule" id="PRU00335"/>
    </source>
</evidence>
<dbReference type="InterPro" id="IPR041347">
    <property type="entry name" value="MftR_C"/>
</dbReference>
<dbReference type="Gene3D" id="1.10.357.10">
    <property type="entry name" value="Tetracycline Repressor, domain 2"/>
    <property type="match status" value="1"/>
</dbReference>
<evidence type="ECO:0000256" key="3">
    <source>
        <dbReference type="SAM" id="MobiDB-lite"/>
    </source>
</evidence>
<dbReference type="InterPro" id="IPR009057">
    <property type="entry name" value="Homeodomain-like_sf"/>
</dbReference>
<dbReference type="RefSeq" id="WP_344294713.1">
    <property type="nucleotide sequence ID" value="NZ_BAAANJ010000004.1"/>
</dbReference>
<feature type="domain" description="HTH tetR-type" evidence="4">
    <location>
        <begin position="42"/>
        <end position="102"/>
    </location>
</feature>
<proteinExistence type="predicted"/>
<comment type="caution">
    <text evidence="5">The sequence shown here is derived from an EMBL/GenBank/DDBJ whole genome shotgun (WGS) entry which is preliminary data.</text>
</comment>
<dbReference type="EMBL" id="BAAANJ010000004">
    <property type="protein sequence ID" value="GAA1806392.1"/>
    <property type="molecule type" value="Genomic_DNA"/>
</dbReference>
<feature type="region of interest" description="Disordered" evidence="3">
    <location>
        <begin position="1"/>
        <end position="21"/>
    </location>
</feature>
<organism evidence="5 6">
    <name type="scientific">Agromyces neolithicus</name>
    <dbReference type="NCBI Taxonomy" id="269420"/>
    <lineage>
        <taxon>Bacteria</taxon>
        <taxon>Bacillati</taxon>
        <taxon>Actinomycetota</taxon>
        <taxon>Actinomycetes</taxon>
        <taxon>Micrococcales</taxon>
        <taxon>Microbacteriaceae</taxon>
        <taxon>Agromyces</taxon>
    </lineage>
</organism>
<accession>A0ABP4YDG9</accession>
<keyword evidence="6" id="KW-1185">Reference proteome</keyword>
<dbReference type="Proteomes" id="UP001500002">
    <property type="component" value="Unassembled WGS sequence"/>
</dbReference>
<dbReference type="InterPro" id="IPR001647">
    <property type="entry name" value="HTH_TetR"/>
</dbReference>
<keyword evidence="1 2" id="KW-0238">DNA-binding</keyword>
<protein>
    <recommendedName>
        <fullName evidence="4">HTH tetR-type domain-containing protein</fullName>
    </recommendedName>
</protein>
<reference evidence="6" key="1">
    <citation type="journal article" date="2019" name="Int. J. Syst. Evol. Microbiol.">
        <title>The Global Catalogue of Microorganisms (GCM) 10K type strain sequencing project: providing services to taxonomists for standard genome sequencing and annotation.</title>
        <authorList>
            <consortium name="The Broad Institute Genomics Platform"/>
            <consortium name="The Broad Institute Genome Sequencing Center for Infectious Disease"/>
            <person name="Wu L."/>
            <person name="Ma J."/>
        </authorList>
    </citation>
    <scope>NUCLEOTIDE SEQUENCE [LARGE SCALE GENOMIC DNA]</scope>
    <source>
        <strain evidence="6">JCM 14322</strain>
    </source>
</reference>
<feature type="DNA-binding region" description="H-T-H motif" evidence="2">
    <location>
        <begin position="65"/>
        <end position="84"/>
    </location>
</feature>
<dbReference type="PRINTS" id="PR00455">
    <property type="entry name" value="HTHTETR"/>
</dbReference>
<name>A0ABP4YDG9_9MICO</name>
<sequence length="229" mass="23556">MAVETSPTGGTAAGGTESGGIEAISGAAGGVAGTRGRGRPSVVDVDAVAEAAFALWSERGYTATGWKELADATGVSTRTLMRHFGTRDRIAWAEVESANDRLVRSIAEMSPETPVSDAVRRAIVASVSHDAHVRRSAAAWFRLIASEPELAASAAAADRAWTGRLAEFLGSRLPGASAETCRALAAALQAATFAALTSWVEAGAEGDPADAVDQALAWIDFTRPTAGFV</sequence>
<evidence type="ECO:0000259" key="4">
    <source>
        <dbReference type="PROSITE" id="PS50977"/>
    </source>
</evidence>
<dbReference type="Gene3D" id="1.10.10.60">
    <property type="entry name" value="Homeodomain-like"/>
    <property type="match status" value="1"/>
</dbReference>
<dbReference type="SUPFAM" id="SSF46689">
    <property type="entry name" value="Homeodomain-like"/>
    <property type="match status" value="1"/>
</dbReference>
<evidence type="ECO:0000313" key="5">
    <source>
        <dbReference type="EMBL" id="GAA1806392.1"/>
    </source>
</evidence>
<dbReference type="PROSITE" id="PS50977">
    <property type="entry name" value="HTH_TETR_2"/>
    <property type="match status" value="1"/>
</dbReference>
<evidence type="ECO:0000313" key="6">
    <source>
        <dbReference type="Proteomes" id="UP001500002"/>
    </source>
</evidence>
<gene>
    <name evidence="5" type="ORF">GCM10009749_13320</name>
</gene>
<dbReference type="Pfam" id="PF17754">
    <property type="entry name" value="TetR_C_14"/>
    <property type="match status" value="1"/>
</dbReference>
<dbReference type="Pfam" id="PF00440">
    <property type="entry name" value="TetR_N"/>
    <property type="match status" value="1"/>
</dbReference>
<evidence type="ECO:0000256" key="1">
    <source>
        <dbReference type="ARBA" id="ARBA00023125"/>
    </source>
</evidence>